<keyword evidence="6" id="KW-0121">Carboxypeptidase</keyword>
<dbReference type="PANTHER" id="PTHR10404:SF46">
    <property type="entry name" value="VACUOLAR PROTEIN SORTING-ASSOCIATED PROTEIN 70"/>
    <property type="match status" value="1"/>
</dbReference>
<keyword evidence="2" id="KW-0732">Signal</keyword>
<dbReference type="SUPFAM" id="SSF47672">
    <property type="entry name" value="Transferrin receptor-like dimerisation domain"/>
    <property type="match status" value="1"/>
</dbReference>
<dbReference type="Gene3D" id="1.20.930.40">
    <property type="entry name" value="Transferrin receptor-like, dimerisation domain"/>
    <property type="match status" value="1"/>
</dbReference>
<evidence type="ECO:0000259" key="3">
    <source>
        <dbReference type="Pfam" id="PF02225"/>
    </source>
</evidence>
<evidence type="ECO:0000259" key="4">
    <source>
        <dbReference type="Pfam" id="PF04253"/>
    </source>
</evidence>
<dbReference type="Gene3D" id="3.40.630.10">
    <property type="entry name" value="Zn peptidases"/>
    <property type="match status" value="1"/>
</dbReference>
<dbReference type="Proteomes" id="UP000239735">
    <property type="component" value="Unassembled WGS sequence"/>
</dbReference>
<dbReference type="FunFam" id="3.40.630.10:FF:000101">
    <property type="entry name" value="N-acetylated alpha-linked acidic dipeptidase like 1"/>
    <property type="match status" value="1"/>
</dbReference>
<gene>
    <name evidence="6" type="ORF">SBA5_340017</name>
</gene>
<evidence type="ECO:0000256" key="2">
    <source>
        <dbReference type="SAM" id="SignalP"/>
    </source>
</evidence>
<dbReference type="InterPro" id="IPR039373">
    <property type="entry name" value="Peptidase_M28B"/>
</dbReference>
<dbReference type="Pfam" id="PF04253">
    <property type="entry name" value="TFR_dimer"/>
    <property type="match status" value="1"/>
</dbReference>
<comment type="similarity">
    <text evidence="1">Belongs to the peptidase M28 family. M28B subfamily.</text>
</comment>
<feature type="signal peptide" evidence="2">
    <location>
        <begin position="1"/>
        <end position="26"/>
    </location>
</feature>
<dbReference type="InterPro" id="IPR007365">
    <property type="entry name" value="TFR-like_dimer_dom"/>
</dbReference>
<dbReference type="SUPFAM" id="SSF53187">
    <property type="entry name" value="Zn-dependent exopeptidases"/>
    <property type="match status" value="1"/>
</dbReference>
<dbReference type="CDD" id="cd02121">
    <property type="entry name" value="PA_GCPII_like"/>
    <property type="match status" value="1"/>
</dbReference>
<sequence length="715" mass="76962">MNVRVAAAFFLSPALFLVGPSSNRLAAQAPTQKTAFGYSDFGAEAKLEEKFLAVPDAKLAGEELKTLTAEPHLAATPEDHATAEYVAGKFRAAGLETTIVPYRVLLNWPKDVRVEAFDAEGHLLMSGPTREHVTSDAQQDNPRVVMPFNGSSGSGDVTGEVVYANYGRLEDFNELATQHVDVRGKIVICRYGSNFRGVKVYLAEQRGAIGVLLYSDPQDDGYYKGDPYPNGPWRPATGVQRGSVQYLFKYPGDPETPGVASTPELPDSARVKNFTGPDGDQPHIISIPISYHDAAPILQALKGPGVPEGWQGALPFRYHLGPGGAKVHLVSQQDYERRIIWDVIGRIKGAQEPDEAVIVGNHRDAWVYGAVDPNSGTAAMLEAVHGLGDLAQQGWRPKRTIIFCSWDAEEEGLIGSTEWVEQQAQALDQAVAYFNVDVGVSGPNFSAAAVPSLKEFVRNITREVPSPMAGTVFDQWRTNRSAGNEHRASNAPPEKSDEVHVGDLGSGSDFTPFLQHAGVPSTDVTSGGPYGVYHSTFDDFAWFTQNADPHFLNLQEMARVLGLETMRMADADVLPYDYVAYAHAISAYIGAAKQKAADAGISSLDFAPAEAAVARFAAAAQQVHAVESAPSGDLAKLNLALRQTETALLSPDGLPNRPWFRHTIYAPGEYTGYAAVVIPGVNEAIDVKNASLAAQQLQVLADALDRAAGVLEKAQ</sequence>
<evidence type="ECO:0000259" key="5">
    <source>
        <dbReference type="Pfam" id="PF04389"/>
    </source>
</evidence>
<dbReference type="GO" id="GO:0004181">
    <property type="term" value="F:metallocarboxypeptidase activity"/>
    <property type="evidence" value="ECO:0007669"/>
    <property type="project" value="UniProtKB-EC"/>
</dbReference>
<evidence type="ECO:0000313" key="7">
    <source>
        <dbReference type="Proteomes" id="UP000239735"/>
    </source>
</evidence>
<dbReference type="PANTHER" id="PTHR10404">
    <property type="entry name" value="N-ACETYLATED-ALPHA-LINKED ACIDIC DIPEPTIDASE"/>
    <property type="match status" value="1"/>
</dbReference>
<evidence type="ECO:0000313" key="6">
    <source>
        <dbReference type="EMBL" id="SPE22491.1"/>
    </source>
</evidence>
<dbReference type="InterPro" id="IPR003137">
    <property type="entry name" value="PA_domain"/>
</dbReference>
<dbReference type="Pfam" id="PF02225">
    <property type="entry name" value="PA"/>
    <property type="match status" value="1"/>
</dbReference>
<reference evidence="7" key="1">
    <citation type="submission" date="2018-02" db="EMBL/GenBank/DDBJ databases">
        <authorList>
            <person name="Hausmann B."/>
        </authorList>
    </citation>
    <scope>NUCLEOTIDE SEQUENCE [LARGE SCALE GENOMIC DNA]</scope>
    <source>
        <strain evidence="7">Peat soil MAG SbA5</strain>
    </source>
</reference>
<feature type="domain" description="PA" evidence="3">
    <location>
        <begin position="157"/>
        <end position="245"/>
    </location>
</feature>
<dbReference type="Pfam" id="PF04389">
    <property type="entry name" value="Peptidase_M28"/>
    <property type="match status" value="1"/>
</dbReference>
<keyword evidence="6" id="KW-0378">Hydrolase</keyword>
<organism evidence="6 7">
    <name type="scientific">Candidatus Sulfuritelmatomonas gaucii</name>
    <dbReference type="NCBI Taxonomy" id="2043161"/>
    <lineage>
        <taxon>Bacteria</taxon>
        <taxon>Pseudomonadati</taxon>
        <taxon>Acidobacteriota</taxon>
        <taxon>Terriglobia</taxon>
        <taxon>Terriglobales</taxon>
        <taxon>Acidobacteriaceae</taxon>
        <taxon>Candidatus Sulfuritelmatomonas</taxon>
    </lineage>
</organism>
<dbReference type="InterPro" id="IPR007484">
    <property type="entry name" value="Peptidase_M28"/>
</dbReference>
<dbReference type="Gene3D" id="3.50.30.30">
    <property type="match status" value="1"/>
</dbReference>
<dbReference type="EMBL" id="OKRB01000091">
    <property type="protein sequence ID" value="SPE22491.1"/>
    <property type="molecule type" value="Genomic_DNA"/>
</dbReference>
<dbReference type="OrthoDB" id="233977at2"/>
<dbReference type="InterPro" id="IPR036757">
    <property type="entry name" value="TFR-like_dimer_dom_sf"/>
</dbReference>
<dbReference type="AlphaFoldDB" id="A0A2N9LGV3"/>
<dbReference type="EC" id="3.4.17.21" evidence="6"/>
<feature type="domain" description="Peptidase M28" evidence="5">
    <location>
        <begin position="343"/>
        <end position="546"/>
    </location>
</feature>
<feature type="domain" description="Transferrin receptor-like dimerisation" evidence="4">
    <location>
        <begin position="604"/>
        <end position="711"/>
    </location>
</feature>
<proteinExistence type="inferred from homology"/>
<name>A0A2N9LGV3_9BACT</name>
<protein>
    <submittedName>
        <fullName evidence="6">Glutamate carboxypeptidase II</fullName>
        <ecNumber evidence="6">3.4.17.21</ecNumber>
    </submittedName>
</protein>
<accession>A0A2N9LGV3</accession>
<feature type="chain" id="PRO_5014945262" evidence="2">
    <location>
        <begin position="27"/>
        <end position="715"/>
    </location>
</feature>
<dbReference type="CDD" id="cd08022">
    <property type="entry name" value="M28_PSMA_like"/>
    <property type="match status" value="1"/>
</dbReference>
<evidence type="ECO:0000256" key="1">
    <source>
        <dbReference type="ARBA" id="ARBA00005634"/>
    </source>
</evidence>
<keyword evidence="6" id="KW-0645">Protease</keyword>
<dbReference type="InterPro" id="IPR046450">
    <property type="entry name" value="PA_dom_sf"/>
</dbReference>
<dbReference type="SUPFAM" id="SSF52025">
    <property type="entry name" value="PA domain"/>
    <property type="match status" value="1"/>
</dbReference>